<dbReference type="Proteomes" id="UP001163726">
    <property type="component" value="Plasmid pCadTS8_1"/>
</dbReference>
<dbReference type="CDD" id="cd00161">
    <property type="entry name" value="beta-trefoil_Ricin-like"/>
    <property type="match status" value="2"/>
</dbReference>
<dbReference type="PANTHER" id="PTHR38792">
    <property type="entry name" value="BNR/ASP-BOX REPEAT DOMAIN PROTEIN (AFU_ORTHOLOGUE AFUA_7G06430)-RELATED"/>
    <property type="match status" value="1"/>
</dbReference>
<evidence type="ECO:0000259" key="2">
    <source>
        <dbReference type="SMART" id="SM00458"/>
    </source>
</evidence>
<keyword evidence="4" id="KW-1185">Reference proteome</keyword>
<dbReference type="PANTHER" id="PTHR38792:SF3">
    <property type="entry name" value="BNR_ASP-BOX REPEAT DOMAIN PROTEIN (AFU_ORTHOLOGUE AFUA_7G06430)-RELATED"/>
    <property type="match status" value="1"/>
</dbReference>
<keyword evidence="1" id="KW-0732">Signal</keyword>
<dbReference type="Pfam" id="PF13088">
    <property type="entry name" value="BNR_2"/>
    <property type="match status" value="1"/>
</dbReference>
<evidence type="ECO:0000256" key="1">
    <source>
        <dbReference type="SAM" id="SignalP"/>
    </source>
</evidence>
<dbReference type="SUPFAM" id="SSF50370">
    <property type="entry name" value="Ricin B-like lectins"/>
    <property type="match status" value="2"/>
</dbReference>
<dbReference type="InterPro" id="IPR011040">
    <property type="entry name" value="Sialidase"/>
</dbReference>
<dbReference type="RefSeq" id="WP_268076486.1">
    <property type="nucleotide sequence ID" value="NZ_CP109966.1"/>
</dbReference>
<evidence type="ECO:0000313" key="3">
    <source>
        <dbReference type="EMBL" id="WAJ71773.1"/>
    </source>
</evidence>
<feature type="signal peptide" evidence="1">
    <location>
        <begin position="1"/>
        <end position="18"/>
    </location>
</feature>
<protein>
    <submittedName>
        <fullName evidence="3">RICIN domain-containing protein</fullName>
    </submittedName>
</protein>
<dbReference type="Gene3D" id="2.120.10.10">
    <property type="match status" value="1"/>
</dbReference>
<gene>
    <name evidence="3" type="ORF">OLW01_15660</name>
</gene>
<dbReference type="Pfam" id="PF14200">
    <property type="entry name" value="RicinB_lectin_2"/>
    <property type="match status" value="3"/>
</dbReference>
<sequence length="652" mass="71339">MKRIMGFLAILLFAQAQAAEVLFEDETSFYPRMVRLAHNGAANNTIIASFDVISAGYIYKSTDDGQSWSKIATINENGFANTCCSELYEMPVNMGSTTAGTLFWAVSAHNGTPPASREIKIYKSTDQGQSWSYLSSPVSGATGLWEAEFIIDDYGRLVMYYASEEHKGNGYNQLIAHKISTDGGVTWGSEVIDVAMNDTIQRPGMPTITQLPNGDYVMVYEICGSTYNCDTFYKKSSDGLNWGTVSHPGTRIESVSGHHFSHAPTITWIDNGTANGELVVGAQVLRDSANNDVYKQHSVYMVNSSNGDGLWAERAAPLFVPSDGTNPCNSYSPQFLPRLNGNEIIHMTNKECRMYSDIGAFNMPVSEGAYRLVAKHSGKALDVNGCSTASAANVQQWPWTGGECQRWDLEYLGNGDYKITSINSGQALEVNACSTSNGGNVQQYPWNDADCQKWKIEPVGGDYFRLVNKNSGLVLDVDACSSSDGQNVQQWQWLAGDCQQWKLEPVSPNAINSGEYSITSKNSNKVLDVAGCGTTAGDNVQQWPWSGANCQRWILDATSDGFYQIISKHSNMALDVDGCLAVNGQNVQQWTTANADCQKWGFEEVESGFYKIFSKNGGKVLDVNACSTADGANVQTWQWLGGDCQRWSLSAF</sequence>
<dbReference type="CDD" id="cd15482">
    <property type="entry name" value="Sialidase_non-viral"/>
    <property type="match status" value="1"/>
</dbReference>
<dbReference type="InterPro" id="IPR035992">
    <property type="entry name" value="Ricin_B-like_lectins"/>
</dbReference>
<name>A0ABY7AQE5_9ALTE</name>
<organism evidence="3 4">
    <name type="scientific">Catenovulum adriaticum</name>
    <dbReference type="NCBI Taxonomy" id="2984846"/>
    <lineage>
        <taxon>Bacteria</taxon>
        <taxon>Pseudomonadati</taxon>
        <taxon>Pseudomonadota</taxon>
        <taxon>Gammaproteobacteria</taxon>
        <taxon>Alteromonadales</taxon>
        <taxon>Alteromonadaceae</taxon>
        <taxon>Catenovulum</taxon>
    </lineage>
</organism>
<dbReference type="Gene3D" id="2.80.10.50">
    <property type="match status" value="6"/>
</dbReference>
<geneLocation type="plasmid" evidence="3 4">
    <name>pCadTS8_1</name>
</geneLocation>
<feature type="domain" description="Ricin B lectin" evidence="2">
    <location>
        <begin position="513"/>
        <end position="650"/>
    </location>
</feature>
<dbReference type="EMBL" id="CP109966">
    <property type="protein sequence ID" value="WAJ71773.1"/>
    <property type="molecule type" value="Genomic_DNA"/>
</dbReference>
<accession>A0ABY7AQE5</accession>
<proteinExistence type="predicted"/>
<feature type="chain" id="PRO_5046840811" evidence="1">
    <location>
        <begin position="19"/>
        <end position="652"/>
    </location>
</feature>
<evidence type="ECO:0000313" key="4">
    <source>
        <dbReference type="Proteomes" id="UP001163726"/>
    </source>
</evidence>
<dbReference type="InterPro" id="IPR036278">
    <property type="entry name" value="Sialidase_sf"/>
</dbReference>
<dbReference type="SUPFAM" id="SSF50939">
    <property type="entry name" value="Sialidases"/>
    <property type="match status" value="1"/>
</dbReference>
<dbReference type="InterPro" id="IPR000772">
    <property type="entry name" value="Ricin_B_lectin"/>
</dbReference>
<feature type="domain" description="Ricin B lectin" evidence="2">
    <location>
        <begin position="367"/>
        <end position="504"/>
    </location>
</feature>
<reference evidence="3" key="1">
    <citation type="submission" date="2022-10" db="EMBL/GenBank/DDBJ databases">
        <title>Catenovulum adriacola sp. nov. isolated in the Harbour of Susak.</title>
        <authorList>
            <person name="Schoch T."/>
            <person name="Reich S.J."/>
            <person name="Stoeferle S."/>
            <person name="Flaiz M."/>
            <person name="Kazda M."/>
            <person name="Riedel C.U."/>
            <person name="Duerre P."/>
        </authorList>
    </citation>
    <scope>NUCLEOTIDE SEQUENCE</scope>
    <source>
        <strain evidence="3">TS8</strain>
        <plasmid evidence="3">pCadTS8_1</plasmid>
    </source>
</reference>
<dbReference type="PROSITE" id="PS50231">
    <property type="entry name" value="RICIN_B_LECTIN"/>
    <property type="match status" value="2"/>
</dbReference>
<dbReference type="SMART" id="SM00458">
    <property type="entry name" value="RICIN"/>
    <property type="match status" value="2"/>
</dbReference>
<keyword evidence="3" id="KW-0614">Plasmid</keyword>